<dbReference type="InterPro" id="IPR001733">
    <property type="entry name" value="Peptidase_S26B"/>
</dbReference>
<dbReference type="GO" id="GO:0006465">
    <property type="term" value="P:signal peptide processing"/>
    <property type="evidence" value="ECO:0007669"/>
    <property type="project" value="InterPro"/>
</dbReference>
<dbReference type="Pfam" id="PF00717">
    <property type="entry name" value="Peptidase_S24"/>
    <property type="match status" value="1"/>
</dbReference>
<gene>
    <name evidence="15" type="ORF">TSOC_014425</name>
</gene>
<dbReference type="OrthoDB" id="10257561at2759"/>
<feature type="domain" description="Peptidase S24/S26A/S26B/S26C" evidence="14">
    <location>
        <begin position="53"/>
        <end position="144"/>
    </location>
</feature>
<evidence type="ECO:0000256" key="7">
    <source>
        <dbReference type="ARBA" id="ARBA00022670"/>
    </source>
</evidence>
<keyword evidence="9" id="KW-0378">Hydrolase</keyword>
<dbReference type="InterPro" id="IPR015927">
    <property type="entry name" value="Peptidase_S24_S26A/B/C"/>
</dbReference>
<dbReference type="EC" id="3.4.21.89" evidence="4"/>
<evidence type="ECO:0000256" key="8">
    <source>
        <dbReference type="ARBA" id="ARBA00022692"/>
    </source>
</evidence>
<dbReference type="InterPro" id="IPR019533">
    <property type="entry name" value="Peptidase_S26"/>
</dbReference>
<evidence type="ECO:0000313" key="15">
    <source>
        <dbReference type="EMBL" id="PNG99791.1"/>
    </source>
</evidence>
<keyword evidence="16" id="KW-1185">Reference proteome</keyword>
<accession>A0A2J7ZHP9</accession>
<evidence type="ECO:0000313" key="16">
    <source>
        <dbReference type="Proteomes" id="UP000236333"/>
    </source>
</evidence>
<dbReference type="CDD" id="cd06530">
    <property type="entry name" value="S26_SPase_I"/>
    <property type="match status" value="1"/>
</dbReference>
<keyword evidence="7" id="KW-0645">Protease</keyword>
<protein>
    <recommendedName>
        <fullName evidence="5">Signal peptidase complex catalytic subunit SEC11</fullName>
        <ecNumber evidence="4">3.4.21.89</ecNumber>
    </recommendedName>
    <alternativeName>
        <fullName evidence="6">Signal peptidase complex catalytic subunit sec11</fullName>
    </alternativeName>
</protein>
<name>A0A2J7ZHP9_9CHLO</name>
<evidence type="ECO:0000256" key="5">
    <source>
        <dbReference type="ARBA" id="ARBA00019685"/>
    </source>
</evidence>
<dbReference type="NCBIfam" id="TIGR02228">
    <property type="entry name" value="sigpep_I_arch"/>
    <property type="match status" value="1"/>
</dbReference>
<evidence type="ECO:0000256" key="11">
    <source>
        <dbReference type="ARBA" id="ARBA00022989"/>
    </source>
</evidence>
<dbReference type="Gene3D" id="2.10.109.10">
    <property type="entry name" value="Umud Fragment, subunit A"/>
    <property type="match status" value="1"/>
</dbReference>
<dbReference type="PRINTS" id="PR00728">
    <property type="entry name" value="SIGNALPTASE"/>
</dbReference>
<keyword evidence="11" id="KW-1133">Transmembrane helix</keyword>
<evidence type="ECO:0000256" key="9">
    <source>
        <dbReference type="ARBA" id="ARBA00022801"/>
    </source>
</evidence>
<evidence type="ECO:0000256" key="10">
    <source>
        <dbReference type="ARBA" id="ARBA00022968"/>
    </source>
</evidence>
<dbReference type="SUPFAM" id="SSF51306">
    <property type="entry name" value="LexA/Signal peptidase"/>
    <property type="match status" value="1"/>
</dbReference>
<dbReference type="PANTHER" id="PTHR10806:SF6">
    <property type="entry name" value="SIGNAL PEPTIDASE COMPLEX CATALYTIC SUBUNIT SEC11"/>
    <property type="match status" value="1"/>
</dbReference>
<keyword evidence="8" id="KW-0812">Transmembrane</keyword>
<dbReference type="GO" id="GO:0009003">
    <property type="term" value="F:signal peptidase activity"/>
    <property type="evidence" value="ECO:0007669"/>
    <property type="project" value="UniProtKB-EC"/>
</dbReference>
<comment type="subcellular location">
    <subcellularLocation>
        <location evidence="2">Endoplasmic reticulum membrane</location>
        <topology evidence="2">Single-pass type II membrane protein</topology>
    </subcellularLocation>
</comment>
<comment type="function">
    <text evidence="13">Catalytic component of the signal peptidase complex (SPC) which catalyzes the cleavage of N-terminal signal sequences from nascent proteins as they are translocated into the lumen of the endoplasmic reticulum. Specifically cleaves N-terminal signal peptides that contain a hydrophobic alpha-helix (h-region) shorter than 18-20 amino acids.</text>
</comment>
<reference evidence="15 16" key="1">
    <citation type="journal article" date="2017" name="Mol. Biol. Evol.">
        <title>The 4-celled Tetrabaena socialis nuclear genome reveals the essential components for genetic control of cell number at the origin of multicellularity in the volvocine lineage.</title>
        <authorList>
            <person name="Featherston J."/>
            <person name="Arakaki Y."/>
            <person name="Hanschen E.R."/>
            <person name="Ferris P.J."/>
            <person name="Michod R.E."/>
            <person name="Olson B.J.S.C."/>
            <person name="Nozaki H."/>
            <person name="Durand P.M."/>
        </authorList>
    </citation>
    <scope>NUCLEOTIDE SEQUENCE [LARGE SCALE GENOMIC DNA]</scope>
    <source>
        <strain evidence="15 16">NIES-571</strain>
    </source>
</reference>
<evidence type="ECO:0000256" key="3">
    <source>
        <dbReference type="ARBA" id="ARBA00011035"/>
    </source>
</evidence>
<keyword evidence="12" id="KW-0472">Membrane</keyword>
<evidence type="ECO:0000256" key="1">
    <source>
        <dbReference type="ARBA" id="ARBA00000677"/>
    </source>
</evidence>
<evidence type="ECO:0000256" key="6">
    <source>
        <dbReference type="ARBA" id="ARBA00021755"/>
    </source>
</evidence>
<dbReference type="InterPro" id="IPR036286">
    <property type="entry name" value="LexA/Signal_pep-like_sf"/>
</dbReference>
<evidence type="ECO:0000256" key="12">
    <source>
        <dbReference type="ARBA" id="ARBA00023136"/>
    </source>
</evidence>
<dbReference type="FunFam" id="2.10.109.10:FF:000003">
    <property type="entry name" value="Signal peptidase complex catalytic subunit SEC11"/>
    <property type="match status" value="1"/>
</dbReference>
<evidence type="ECO:0000256" key="13">
    <source>
        <dbReference type="ARBA" id="ARBA00045533"/>
    </source>
</evidence>
<sequence>MEAIRDAMESVKDMYRDLRRMNVRQMMSQGVQLGKRQEAALERNRLIVTSALMIWKSLMLVTGSESPVVVVLSGSMEPGFYRGDILFLNMGKAPIRTGEIVVFNLDGRDIPIVHRVIKVHERTNGTHIDILTKGDNNYGDDRALYNKGQEWLHQQHIMGRAVGFLPKVGMVTILMNDYPYLKYALISVLGLL</sequence>
<dbReference type="PANTHER" id="PTHR10806">
    <property type="entry name" value="SIGNAL PEPTIDASE COMPLEX CATALYTIC SUBUNIT SEC11"/>
    <property type="match status" value="1"/>
</dbReference>
<dbReference type="EMBL" id="PGGS01002148">
    <property type="protein sequence ID" value="PNG99791.1"/>
    <property type="molecule type" value="Genomic_DNA"/>
</dbReference>
<comment type="catalytic activity">
    <reaction evidence="1">
        <text>Cleavage of hydrophobic, N-terminal signal or leader sequences from secreted and periplasmic proteins.</text>
        <dbReference type="EC" id="3.4.21.89"/>
    </reaction>
</comment>
<organism evidence="15 16">
    <name type="scientific">Tetrabaena socialis</name>
    <dbReference type="NCBI Taxonomy" id="47790"/>
    <lineage>
        <taxon>Eukaryota</taxon>
        <taxon>Viridiplantae</taxon>
        <taxon>Chlorophyta</taxon>
        <taxon>core chlorophytes</taxon>
        <taxon>Chlorophyceae</taxon>
        <taxon>CS clade</taxon>
        <taxon>Chlamydomonadales</taxon>
        <taxon>Tetrabaenaceae</taxon>
        <taxon>Tetrabaena</taxon>
    </lineage>
</organism>
<dbReference type="GO" id="GO:0005787">
    <property type="term" value="C:signal peptidase complex"/>
    <property type="evidence" value="ECO:0007669"/>
    <property type="project" value="TreeGrafter"/>
</dbReference>
<comment type="similarity">
    <text evidence="3">Belongs to the peptidase S26B family.</text>
</comment>
<dbReference type="Proteomes" id="UP000236333">
    <property type="component" value="Unassembled WGS sequence"/>
</dbReference>
<evidence type="ECO:0000256" key="4">
    <source>
        <dbReference type="ARBA" id="ARBA00013208"/>
    </source>
</evidence>
<evidence type="ECO:0000259" key="14">
    <source>
        <dbReference type="Pfam" id="PF00717"/>
    </source>
</evidence>
<feature type="non-terminal residue" evidence="15">
    <location>
        <position position="192"/>
    </location>
</feature>
<keyword evidence="10" id="KW-0735">Signal-anchor</keyword>
<dbReference type="GO" id="GO:0004252">
    <property type="term" value="F:serine-type endopeptidase activity"/>
    <property type="evidence" value="ECO:0007669"/>
    <property type="project" value="InterPro"/>
</dbReference>
<comment type="caution">
    <text evidence="15">The sequence shown here is derived from an EMBL/GenBank/DDBJ whole genome shotgun (WGS) entry which is preliminary data.</text>
</comment>
<proteinExistence type="inferred from homology"/>
<dbReference type="AlphaFoldDB" id="A0A2J7ZHP9"/>
<evidence type="ECO:0000256" key="2">
    <source>
        <dbReference type="ARBA" id="ARBA00004648"/>
    </source>
</evidence>